<gene>
    <name evidence="3" type="ORF">yc1106_09871</name>
</gene>
<organism evidence="3 4">
    <name type="scientific">Curvularia clavata</name>
    <dbReference type="NCBI Taxonomy" id="95742"/>
    <lineage>
        <taxon>Eukaryota</taxon>
        <taxon>Fungi</taxon>
        <taxon>Dikarya</taxon>
        <taxon>Ascomycota</taxon>
        <taxon>Pezizomycotina</taxon>
        <taxon>Dothideomycetes</taxon>
        <taxon>Pleosporomycetidae</taxon>
        <taxon>Pleosporales</taxon>
        <taxon>Pleosporineae</taxon>
        <taxon>Pleosporaceae</taxon>
        <taxon>Curvularia</taxon>
    </lineage>
</organism>
<dbReference type="AlphaFoldDB" id="A0A9Q9DX61"/>
<evidence type="ECO:0000313" key="4">
    <source>
        <dbReference type="Proteomes" id="UP001056012"/>
    </source>
</evidence>
<evidence type="ECO:0000256" key="1">
    <source>
        <dbReference type="SAM" id="MobiDB-lite"/>
    </source>
</evidence>
<keyword evidence="2" id="KW-1133">Transmembrane helix</keyword>
<evidence type="ECO:0000256" key="2">
    <source>
        <dbReference type="SAM" id="Phobius"/>
    </source>
</evidence>
<dbReference type="OrthoDB" id="5215637at2759"/>
<evidence type="ECO:0000313" key="3">
    <source>
        <dbReference type="EMBL" id="USP82597.1"/>
    </source>
</evidence>
<proteinExistence type="predicted"/>
<reference evidence="3" key="1">
    <citation type="submission" date="2021-12" db="EMBL/GenBank/DDBJ databases">
        <title>Curvularia clavata genome.</title>
        <authorList>
            <person name="Cao Y."/>
        </authorList>
    </citation>
    <scope>NUCLEOTIDE SEQUENCE</scope>
    <source>
        <strain evidence="3">Yc1106</strain>
    </source>
</reference>
<name>A0A9Q9DX61_CURCL</name>
<dbReference type="VEuPathDB" id="FungiDB:yc1106_09871"/>
<keyword evidence="4" id="KW-1185">Reference proteome</keyword>
<feature type="compositionally biased region" description="Low complexity" evidence="1">
    <location>
        <begin position="58"/>
        <end position="88"/>
    </location>
</feature>
<feature type="region of interest" description="Disordered" evidence="1">
    <location>
        <begin position="53"/>
        <end position="90"/>
    </location>
</feature>
<feature type="transmembrane region" description="Helical" evidence="2">
    <location>
        <begin position="97"/>
        <end position="123"/>
    </location>
</feature>
<keyword evidence="2" id="KW-0472">Membrane</keyword>
<keyword evidence="2" id="KW-0812">Transmembrane</keyword>
<protein>
    <submittedName>
        <fullName evidence="3">Uncharacterized protein</fullName>
    </submittedName>
</protein>
<accession>A0A9Q9DX61</accession>
<dbReference type="EMBL" id="CP089281">
    <property type="protein sequence ID" value="USP82597.1"/>
    <property type="molecule type" value="Genomic_DNA"/>
</dbReference>
<sequence>MHAGSPVYACNVTDVDSYCCYDDCKCDSPFEVFSFPEPPSAVSTKTIILEKFTPNPSAPTSKTSKSSATLPASASTSPTGSSSGAQSLTSNEGSQNYLALGIGLGLGLGLGIPLIFLAGFCIWRRKQASNQPTNSTLKSLDYNNEDFYPLQSKHEYAHEAPRTPREQAPVTEIPPAEKDLAIQQLVELPDRQSKTLTALPAQAGSEKKF</sequence>
<dbReference type="Proteomes" id="UP001056012">
    <property type="component" value="Chromosome 8"/>
</dbReference>